<evidence type="ECO:0000256" key="2">
    <source>
        <dbReference type="ARBA" id="ARBA00022475"/>
    </source>
</evidence>
<keyword evidence="3" id="KW-0547">Nucleotide-binding</keyword>
<dbReference type="Gene3D" id="3.40.50.300">
    <property type="entry name" value="P-loop containing nucleotide triphosphate hydrolases"/>
    <property type="match status" value="1"/>
</dbReference>
<sequence>MCLIQLNQVSKRYENGFQALHPTTLTINSGEFTVILGPSGAGKSTLLRLINGLETPSSGQIFIADRQLTKENRRRLRAQIGMVFQQFNLVGRLNVMTNVLTGRLYHRSWWESLFYLFPKKDYELAHWALTRVNLTDKAWNRASRLSGGQQQRVAIARVLAQQPQVILADEPVASLDPVTTDEIMHLLQDICKSDGVTVVASLHQVGLAMQFAERIIGINQGQVVFDGTACELFHQQEILETIYRRPDGSLDENFNMEMALAKS</sequence>
<keyword evidence="5" id="KW-0918">Phosphonate transport</keyword>
<organism evidence="9 10">
    <name type="scientific">Iningainema tapete BLCC-T55</name>
    <dbReference type="NCBI Taxonomy" id="2748662"/>
    <lineage>
        <taxon>Bacteria</taxon>
        <taxon>Bacillati</taxon>
        <taxon>Cyanobacteriota</taxon>
        <taxon>Cyanophyceae</taxon>
        <taxon>Nostocales</taxon>
        <taxon>Scytonemataceae</taxon>
        <taxon>Iningainema tapete</taxon>
    </lineage>
</organism>
<dbReference type="GO" id="GO:0015416">
    <property type="term" value="F:ABC-type phosphonate transporter activity"/>
    <property type="evidence" value="ECO:0007669"/>
    <property type="project" value="InterPro"/>
</dbReference>
<evidence type="ECO:0000259" key="8">
    <source>
        <dbReference type="PROSITE" id="PS50893"/>
    </source>
</evidence>
<dbReference type="Proteomes" id="UP000629098">
    <property type="component" value="Unassembled WGS sequence"/>
</dbReference>
<dbReference type="PANTHER" id="PTHR43166:SF6">
    <property type="entry name" value="PHOSPHONATES IMPORT ATP-BINDING PROTEIN PHNC"/>
    <property type="match status" value="1"/>
</dbReference>
<keyword evidence="7" id="KW-0472">Membrane</keyword>
<dbReference type="GO" id="GO:0005524">
    <property type="term" value="F:ATP binding"/>
    <property type="evidence" value="ECO:0007669"/>
    <property type="project" value="UniProtKB-KW"/>
</dbReference>
<dbReference type="RefSeq" id="WP_190827630.1">
    <property type="nucleotide sequence ID" value="NZ_CAWPPI010000043.1"/>
</dbReference>
<dbReference type="GO" id="GO:0016887">
    <property type="term" value="F:ATP hydrolysis activity"/>
    <property type="evidence" value="ECO:0007669"/>
    <property type="project" value="InterPro"/>
</dbReference>
<evidence type="ECO:0000256" key="7">
    <source>
        <dbReference type="ARBA" id="ARBA00023136"/>
    </source>
</evidence>
<dbReference type="InterPro" id="IPR003593">
    <property type="entry name" value="AAA+_ATPase"/>
</dbReference>
<evidence type="ECO:0000256" key="5">
    <source>
        <dbReference type="ARBA" id="ARBA00022885"/>
    </source>
</evidence>
<keyword evidence="4 9" id="KW-0067">ATP-binding</keyword>
<dbReference type="InterPro" id="IPR017871">
    <property type="entry name" value="ABC_transporter-like_CS"/>
</dbReference>
<proteinExistence type="predicted"/>
<dbReference type="Pfam" id="PF00005">
    <property type="entry name" value="ABC_tran"/>
    <property type="match status" value="1"/>
</dbReference>
<dbReference type="NCBIfam" id="TIGR02315">
    <property type="entry name" value="ABC_phnC"/>
    <property type="match status" value="1"/>
</dbReference>
<dbReference type="CDD" id="cd03256">
    <property type="entry name" value="ABC_PhnC_transporter"/>
    <property type="match status" value="1"/>
</dbReference>
<protein>
    <submittedName>
        <fullName evidence="9">Phosphonate ABC transporter ATP-binding protein</fullName>
    </submittedName>
</protein>
<evidence type="ECO:0000256" key="6">
    <source>
        <dbReference type="ARBA" id="ARBA00022967"/>
    </source>
</evidence>
<dbReference type="InterPro" id="IPR003439">
    <property type="entry name" value="ABC_transporter-like_ATP-bd"/>
</dbReference>
<dbReference type="InterPro" id="IPR050086">
    <property type="entry name" value="MetN_ABC_transporter-like"/>
</dbReference>
<evidence type="ECO:0000256" key="3">
    <source>
        <dbReference type="ARBA" id="ARBA00022741"/>
    </source>
</evidence>
<keyword evidence="6" id="KW-1278">Translocase</keyword>
<name>A0A8J6XHJ2_9CYAN</name>
<dbReference type="InterPro" id="IPR027417">
    <property type="entry name" value="P-loop_NTPase"/>
</dbReference>
<dbReference type="PROSITE" id="PS00211">
    <property type="entry name" value="ABC_TRANSPORTER_1"/>
    <property type="match status" value="1"/>
</dbReference>
<evidence type="ECO:0000256" key="1">
    <source>
        <dbReference type="ARBA" id="ARBA00022448"/>
    </source>
</evidence>
<evidence type="ECO:0000256" key="4">
    <source>
        <dbReference type="ARBA" id="ARBA00022840"/>
    </source>
</evidence>
<gene>
    <name evidence="9" type="primary">phnC</name>
    <name evidence="9" type="ORF">ICL16_11660</name>
</gene>
<feature type="domain" description="ABC transporter" evidence="8">
    <location>
        <begin position="4"/>
        <end position="245"/>
    </location>
</feature>
<dbReference type="PANTHER" id="PTHR43166">
    <property type="entry name" value="AMINO ACID IMPORT ATP-BINDING PROTEIN"/>
    <property type="match status" value="1"/>
</dbReference>
<dbReference type="AlphaFoldDB" id="A0A8J6XHJ2"/>
<dbReference type="GO" id="GO:0016020">
    <property type="term" value="C:membrane"/>
    <property type="evidence" value="ECO:0007669"/>
    <property type="project" value="InterPro"/>
</dbReference>
<comment type="caution">
    <text evidence="9">The sequence shown here is derived from an EMBL/GenBank/DDBJ whole genome shotgun (WGS) entry which is preliminary data.</text>
</comment>
<keyword evidence="2" id="KW-1003">Cell membrane</keyword>
<keyword evidence="1" id="KW-0813">Transport</keyword>
<evidence type="ECO:0000313" key="9">
    <source>
        <dbReference type="EMBL" id="MBD2772707.1"/>
    </source>
</evidence>
<keyword evidence="10" id="KW-1185">Reference proteome</keyword>
<reference evidence="9" key="1">
    <citation type="submission" date="2020-09" db="EMBL/GenBank/DDBJ databases">
        <title>Iningainema tapete sp. nov. (Scytonemataceae, Cyanobacteria) from greenhouses in central Florida (USA) produces two types of nodularin with biosynthetic potential for microcystin-LR and anabaenopeptins.</title>
        <authorList>
            <person name="Berthold D.E."/>
            <person name="Lefler F.W."/>
            <person name="Huang I.-S."/>
            <person name="Abdulla H."/>
            <person name="Zimba P.V."/>
            <person name="Laughinghouse H.D. IV."/>
        </authorList>
    </citation>
    <scope>NUCLEOTIDE SEQUENCE</scope>
    <source>
        <strain evidence="9">BLCCT55</strain>
    </source>
</reference>
<dbReference type="SMART" id="SM00382">
    <property type="entry name" value="AAA"/>
    <property type="match status" value="1"/>
</dbReference>
<dbReference type="PROSITE" id="PS50893">
    <property type="entry name" value="ABC_TRANSPORTER_2"/>
    <property type="match status" value="1"/>
</dbReference>
<dbReference type="SUPFAM" id="SSF52540">
    <property type="entry name" value="P-loop containing nucleoside triphosphate hydrolases"/>
    <property type="match status" value="1"/>
</dbReference>
<accession>A0A8J6XHJ2</accession>
<evidence type="ECO:0000313" key="10">
    <source>
        <dbReference type="Proteomes" id="UP000629098"/>
    </source>
</evidence>
<dbReference type="EMBL" id="JACXAE010000043">
    <property type="protein sequence ID" value="MBD2772707.1"/>
    <property type="molecule type" value="Genomic_DNA"/>
</dbReference>
<dbReference type="InterPro" id="IPR012693">
    <property type="entry name" value="ABC_transpr_PhnC"/>
</dbReference>